<protein>
    <submittedName>
        <fullName evidence="1">Uncharacterized protein</fullName>
    </submittedName>
</protein>
<proteinExistence type="predicted"/>
<evidence type="ECO:0000313" key="2">
    <source>
        <dbReference type="Proteomes" id="UP000663882"/>
    </source>
</evidence>
<comment type="caution">
    <text evidence="1">The sequence shown here is derived from an EMBL/GenBank/DDBJ whole genome shotgun (WGS) entry which is preliminary data.</text>
</comment>
<dbReference type="Proteomes" id="UP000663882">
    <property type="component" value="Unassembled WGS sequence"/>
</dbReference>
<sequence>MPNFYVDSITAISNISSSSENNQSTNIIQTTIDDYFIEDANLYQRIHEFSF</sequence>
<dbReference type="AlphaFoldDB" id="A0A815TWI3"/>
<reference evidence="1" key="1">
    <citation type="submission" date="2021-02" db="EMBL/GenBank/DDBJ databases">
        <authorList>
            <person name="Nowell W R."/>
        </authorList>
    </citation>
    <scope>NUCLEOTIDE SEQUENCE</scope>
</reference>
<gene>
    <name evidence="1" type="ORF">RFH988_LOCUS38975</name>
</gene>
<accession>A0A815TWI3</accession>
<organism evidence="1 2">
    <name type="scientific">Rotaria sordida</name>
    <dbReference type="NCBI Taxonomy" id="392033"/>
    <lineage>
        <taxon>Eukaryota</taxon>
        <taxon>Metazoa</taxon>
        <taxon>Spiralia</taxon>
        <taxon>Gnathifera</taxon>
        <taxon>Rotifera</taxon>
        <taxon>Eurotatoria</taxon>
        <taxon>Bdelloidea</taxon>
        <taxon>Philodinida</taxon>
        <taxon>Philodinidae</taxon>
        <taxon>Rotaria</taxon>
    </lineage>
</organism>
<evidence type="ECO:0000313" key="1">
    <source>
        <dbReference type="EMBL" id="CAF1507688.1"/>
    </source>
</evidence>
<feature type="non-terminal residue" evidence="1">
    <location>
        <position position="1"/>
    </location>
</feature>
<name>A0A815TWI3_9BILA</name>
<dbReference type="EMBL" id="CAJNOO010012416">
    <property type="protein sequence ID" value="CAF1507688.1"/>
    <property type="molecule type" value="Genomic_DNA"/>
</dbReference>